<evidence type="ECO:0000313" key="4">
    <source>
        <dbReference type="Proteomes" id="UP000092503"/>
    </source>
</evidence>
<evidence type="ECO:0000313" key="2">
    <source>
        <dbReference type="EMBL" id="PPV08364.1"/>
    </source>
</evidence>
<name>A0A1C3NIE4_9XANT</name>
<dbReference type="Proteomes" id="UP000092503">
    <property type="component" value="Unassembled WGS sequence"/>
</dbReference>
<keyword evidence="1" id="KW-0732">Signal</keyword>
<dbReference type="PROSITE" id="PS51257">
    <property type="entry name" value="PROKAR_LIPOPROTEIN"/>
    <property type="match status" value="1"/>
</dbReference>
<keyword evidence="5" id="KW-1185">Reference proteome</keyword>
<dbReference type="OrthoDB" id="6006887at2"/>
<evidence type="ECO:0000313" key="3">
    <source>
        <dbReference type="EMBL" id="SBV50146.1"/>
    </source>
</evidence>
<feature type="chain" id="PRO_5008679064" description="Secreted protein" evidence="1">
    <location>
        <begin position="22"/>
        <end position="82"/>
    </location>
</feature>
<reference evidence="2 5" key="2">
    <citation type="submission" date="2016-08" db="EMBL/GenBank/DDBJ databases">
        <title>Evolution of the type three secretion system and type three effector repertoires in Xanthomonas.</title>
        <authorList>
            <person name="Merda D."/>
            <person name="Briand M."/>
            <person name="Bosis E."/>
            <person name="Rousseau C."/>
            <person name="Portier P."/>
            <person name="Jacques M.-A."/>
            <person name="Fischer-Le Saux M."/>
        </authorList>
    </citation>
    <scope>NUCLEOTIDE SEQUENCE [LARGE SCALE GENOMIC DNA]</scope>
    <source>
        <strain evidence="2 5">CFBP1976</strain>
    </source>
</reference>
<evidence type="ECO:0000313" key="5">
    <source>
        <dbReference type="Proteomes" id="UP000239710"/>
    </source>
</evidence>
<dbReference type="STRING" id="56449.XBLMG947_0922"/>
<sequence length="82" mass="8868">MNSTRFTRPVPLLLFGSTLFAVGCLGAASSQVTESDADYGVSEAVTENATTPPEARYRPGRHVRASLSMPYFSFAQALRPRS</sequence>
<protein>
    <recommendedName>
        <fullName evidence="6">Secreted protein</fullName>
    </recommendedName>
</protein>
<proteinExistence type="predicted"/>
<dbReference type="AlphaFoldDB" id="A0A1C3NIE4"/>
<dbReference type="Proteomes" id="UP000239710">
    <property type="component" value="Unassembled WGS sequence"/>
</dbReference>
<dbReference type="EMBL" id="FLTX01000011">
    <property type="protein sequence ID" value="SBV50146.1"/>
    <property type="molecule type" value="Genomic_DNA"/>
</dbReference>
<dbReference type="RefSeq" id="WP_083992856.1">
    <property type="nucleotide sequence ID" value="NZ_FLTX01000011.1"/>
</dbReference>
<reference evidence="3 4" key="1">
    <citation type="submission" date="2016-06" db="EMBL/GenBank/DDBJ databases">
        <authorList>
            <person name="Kjaerup R.B."/>
            <person name="Dalgaard T.S."/>
            <person name="Juul-Madsen H.R."/>
        </authorList>
    </citation>
    <scope>NUCLEOTIDE SEQUENCE [LARGE SCALE GENOMIC DNA]</scope>
    <source>
        <strain evidence="3">LMG947</strain>
    </source>
</reference>
<evidence type="ECO:0008006" key="6">
    <source>
        <dbReference type="Google" id="ProtNLM"/>
    </source>
</evidence>
<feature type="signal peptide" evidence="1">
    <location>
        <begin position="1"/>
        <end position="21"/>
    </location>
</feature>
<accession>A0A1C3NIE4</accession>
<gene>
    <name evidence="3" type="ORF">XBLMG947_0922</name>
    <name evidence="2" type="ORF">XbrCFBP1976_03950</name>
</gene>
<evidence type="ECO:0000256" key="1">
    <source>
        <dbReference type="SAM" id="SignalP"/>
    </source>
</evidence>
<dbReference type="EMBL" id="MDCE01000004">
    <property type="protein sequence ID" value="PPV08364.1"/>
    <property type="molecule type" value="Genomic_DNA"/>
</dbReference>
<organism evidence="3 4">
    <name type="scientific">Xanthomonas bromi</name>
    <dbReference type="NCBI Taxonomy" id="56449"/>
    <lineage>
        <taxon>Bacteria</taxon>
        <taxon>Pseudomonadati</taxon>
        <taxon>Pseudomonadota</taxon>
        <taxon>Gammaproteobacteria</taxon>
        <taxon>Lysobacterales</taxon>
        <taxon>Lysobacteraceae</taxon>
        <taxon>Xanthomonas</taxon>
    </lineage>
</organism>